<feature type="chain" id="PRO_5007131900" evidence="2">
    <location>
        <begin position="32"/>
        <end position="659"/>
    </location>
</feature>
<name>A0A108UCB6_9GAMM</name>
<evidence type="ECO:0000313" key="5">
    <source>
        <dbReference type="Proteomes" id="UP000023435"/>
    </source>
</evidence>
<dbReference type="Proteomes" id="UP000023435">
    <property type="component" value="Unassembled WGS sequence"/>
</dbReference>
<dbReference type="GO" id="GO:0004222">
    <property type="term" value="F:metalloendopeptidase activity"/>
    <property type="evidence" value="ECO:0007669"/>
    <property type="project" value="TreeGrafter"/>
</dbReference>
<dbReference type="PANTHER" id="PTHR21666:SF270">
    <property type="entry name" value="MUREIN HYDROLASE ACTIVATOR ENVC"/>
    <property type="match status" value="1"/>
</dbReference>
<feature type="compositionally biased region" description="Basic and acidic residues" evidence="1">
    <location>
        <begin position="212"/>
        <end position="225"/>
    </location>
</feature>
<reference evidence="4 5" key="1">
    <citation type="journal article" date="2014" name="Genome Announc.">
        <title>Draft Genome Sequence of Lysobacter capsici AZ78, a Bacterium Antagonistic to Plant-Pathogenic Oomycetes.</title>
        <authorList>
            <person name="Puopolo G."/>
            <person name="Sonego P."/>
            <person name="Engelen K."/>
            <person name="Pertot I."/>
        </authorList>
    </citation>
    <scope>NUCLEOTIDE SEQUENCE [LARGE SCALE GENOMIC DNA]</scope>
    <source>
        <strain evidence="4 5">AZ78</strain>
    </source>
</reference>
<dbReference type="InterPro" id="IPR050570">
    <property type="entry name" value="Cell_wall_metabolism_enzyme"/>
</dbReference>
<dbReference type="InterPro" id="IPR016047">
    <property type="entry name" value="M23ase_b-sheet_dom"/>
</dbReference>
<dbReference type="SUPFAM" id="SSF51261">
    <property type="entry name" value="Duplicated hybrid motif"/>
    <property type="match status" value="1"/>
</dbReference>
<dbReference type="PANTHER" id="PTHR21666">
    <property type="entry name" value="PEPTIDASE-RELATED"/>
    <property type="match status" value="1"/>
</dbReference>
<feature type="signal peptide" evidence="2">
    <location>
        <begin position="1"/>
        <end position="31"/>
    </location>
</feature>
<evidence type="ECO:0000256" key="2">
    <source>
        <dbReference type="SAM" id="SignalP"/>
    </source>
</evidence>
<dbReference type="AlphaFoldDB" id="A0A108UCB6"/>
<dbReference type="EMBL" id="JAJA02000001">
    <property type="protein sequence ID" value="KWS06564.1"/>
    <property type="molecule type" value="Genomic_DNA"/>
</dbReference>
<dbReference type="InterPro" id="IPR011055">
    <property type="entry name" value="Dup_hybrid_motif"/>
</dbReference>
<dbReference type="Pfam" id="PF01551">
    <property type="entry name" value="Peptidase_M23"/>
    <property type="match status" value="1"/>
</dbReference>
<feature type="domain" description="M23ase beta-sheet core" evidence="3">
    <location>
        <begin position="272"/>
        <end position="339"/>
    </location>
</feature>
<feature type="region of interest" description="Disordered" evidence="1">
    <location>
        <begin position="206"/>
        <end position="225"/>
    </location>
</feature>
<dbReference type="RefSeq" id="WP_036104881.1">
    <property type="nucleotide sequence ID" value="NZ_JAJA02000001.1"/>
</dbReference>
<comment type="caution">
    <text evidence="4">The sequence shown here is derived from an EMBL/GenBank/DDBJ whole genome shotgun (WGS) entry which is preliminary data.</text>
</comment>
<sequence length="659" mass="71197">MKSHLKSQSSRLLLRALPAALALCVSAGVNAQALTIDVVNPIKDGKVVFEAIGPSQVGGAKQGRVSLRMGIRNDGATPLKITKVEILNQLASNFLAPVEIAPGTQYAFQNCNCDYSNPDPNAPDVPASYPIIINAPYPTTVKVAVYVQGFANPVIKNLPFTAATNDNGPLRFPGKASDLRFNEAWQTSSNHVGGSQAFGLDNSVTGWDGDSWDDKRPGADPTKPEGRRAYGLPLYAMADGIVCEGLNDLPEWKNYPRVSKEIEPEPIAPSTGQYSAGGNFLKIQAGNEVALYAHMQPGSIPAELLVPGAVVKQGQYLGKVGYTGQSSGPHVHVHVSQETSPGSCEGNAIRPRPMTFAQLQSLTRGEATAMASANNMDPTDWTALSNHSAPHTFSLLYPASTPYAFDAAETDNKTFLGVWRASDEIEIRVNKPNWTAFTQKRAELVADDFRLEQIDTYVENGDRHFVGVYKRGTGAGALYNASSWADFTAVWQELSEDGQRLVDMTTYLSGSTRHYVGVFRPGTGNAGLWSHTGFSAFAAQRETAKDQGLRLIDMESFDIGNGQRQFIGVYRAGSDSTALWRSTSWGGFTAKWAELSDDGYRLIDVDTYVDAGVRNYVGVFRAGSGGKALEAVKGWQGLYQSAEKYATKGLRLVDVQAIE</sequence>
<dbReference type="Gene3D" id="2.70.70.10">
    <property type="entry name" value="Glucose Permease (Domain IIA)"/>
    <property type="match status" value="1"/>
</dbReference>
<dbReference type="CDD" id="cd12797">
    <property type="entry name" value="M23_peptidase"/>
    <property type="match status" value="1"/>
</dbReference>
<dbReference type="Pfam" id="PF17660">
    <property type="entry name" value="BTRD1"/>
    <property type="match status" value="2"/>
</dbReference>
<accession>A0A108UCB6</accession>
<proteinExistence type="predicted"/>
<evidence type="ECO:0000259" key="3">
    <source>
        <dbReference type="Pfam" id="PF01551"/>
    </source>
</evidence>
<keyword evidence="2" id="KW-0732">Signal</keyword>
<protein>
    <submittedName>
        <fullName evidence="4">Beta-lactamase</fullName>
    </submittedName>
</protein>
<dbReference type="InterPro" id="IPR049511">
    <property type="entry name" value="PGH-like_rpt"/>
</dbReference>
<evidence type="ECO:0000313" key="4">
    <source>
        <dbReference type="EMBL" id="KWS06564.1"/>
    </source>
</evidence>
<evidence type="ECO:0000256" key="1">
    <source>
        <dbReference type="SAM" id="MobiDB-lite"/>
    </source>
</evidence>
<keyword evidence="5" id="KW-1185">Reference proteome</keyword>
<gene>
    <name evidence="4" type="ORF">AZ78_4120</name>
</gene>
<organism evidence="4 5">
    <name type="scientific">Lysobacter capsici AZ78</name>
    <dbReference type="NCBI Taxonomy" id="1444315"/>
    <lineage>
        <taxon>Bacteria</taxon>
        <taxon>Pseudomonadati</taxon>
        <taxon>Pseudomonadota</taxon>
        <taxon>Gammaproteobacteria</taxon>
        <taxon>Lysobacterales</taxon>
        <taxon>Lysobacteraceae</taxon>
        <taxon>Lysobacter</taxon>
    </lineage>
</organism>
<dbReference type="OrthoDB" id="5489603at2"/>